<sequence>MKLRKCFKMKIYDGFEDEYKKRHENLWEEMKNMIHEYGGSNYSIYLDKETKYLYGFIELEDETLWNKSSETEICKRWWKYMADIMETNEDNSPVSIDLDPMFYLK</sequence>
<dbReference type="GO" id="GO:0019301">
    <property type="term" value="P:rhamnose catabolic process"/>
    <property type="evidence" value="ECO:0007669"/>
    <property type="project" value="UniProtKB-UniRule"/>
</dbReference>
<dbReference type="InterPro" id="IPR013448">
    <property type="entry name" value="L-rhamnose_mutarotase"/>
</dbReference>
<dbReference type="EC" id="5.1.3.32" evidence="5"/>
<dbReference type="Proteomes" id="UP000190890">
    <property type="component" value="Unassembled WGS sequence"/>
</dbReference>
<dbReference type="GO" id="GO:0005737">
    <property type="term" value="C:cytoplasm"/>
    <property type="evidence" value="ECO:0007669"/>
    <property type="project" value="InterPro"/>
</dbReference>
<dbReference type="RefSeq" id="WP_077845685.1">
    <property type="nucleotide sequence ID" value="NZ_LZZM01000022.1"/>
</dbReference>
<dbReference type="GO" id="GO:0062192">
    <property type="term" value="F:L-rhamnose mutarotase activity"/>
    <property type="evidence" value="ECO:0007669"/>
    <property type="project" value="UniProtKB-UniRule"/>
</dbReference>
<dbReference type="Gene3D" id="3.30.70.100">
    <property type="match status" value="1"/>
</dbReference>
<gene>
    <name evidence="6" type="primary">rhaM</name>
    <name evidence="6" type="ORF">CLPUN_03800</name>
</gene>
<dbReference type="PANTHER" id="PTHR34389:SF2">
    <property type="entry name" value="L-RHAMNOSE MUTAROTASE"/>
    <property type="match status" value="1"/>
</dbReference>
<keyword evidence="3" id="KW-0119">Carbohydrate metabolism</keyword>
<dbReference type="OrthoDB" id="9799608at2"/>
<dbReference type="AlphaFoldDB" id="A0A1S8TWZ3"/>
<dbReference type="SUPFAM" id="SSF54909">
    <property type="entry name" value="Dimeric alpha+beta barrel"/>
    <property type="match status" value="1"/>
</dbReference>
<comment type="caution">
    <text evidence="6">The sequence shown here is derived from an EMBL/GenBank/DDBJ whole genome shotgun (WGS) entry which is preliminary data.</text>
</comment>
<dbReference type="InterPro" id="IPR008000">
    <property type="entry name" value="Rham/fucose_mutarotase"/>
</dbReference>
<evidence type="ECO:0000256" key="4">
    <source>
        <dbReference type="ARBA" id="ARBA00023308"/>
    </source>
</evidence>
<evidence type="ECO:0000313" key="7">
    <source>
        <dbReference type="Proteomes" id="UP000190890"/>
    </source>
</evidence>
<keyword evidence="7" id="KW-1185">Reference proteome</keyword>
<dbReference type="Pfam" id="PF05336">
    <property type="entry name" value="rhaM"/>
    <property type="match status" value="1"/>
</dbReference>
<dbReference type="InterPro" id="IPR011008">
    <property type="entry name" value="Dimeric_a/b-barrel"/>
</dbReference>
<dbReference type="STRING" id="29367.CLPUN_03800"/>
<dbReference type="EMBL" id="LZZM01000022">
    <property type="protein sequence ID" value="OOM82241.1"/>
    <property type="molecule type" value="Genomic_DNA"/>
</dbReference>
<reference evidence="6 7" key="1">
    <citation type="submission" date="2016-05" db="EMBL/GenBank/DDBJ databases">
        <title>Microbial solvent formation.</title>
        <authorList>
            <person name="Poehlein A."/>
            <person name="Montoya Solano J.D."/>
            <person name="Flitsch S."/>
            <person name="Krabben P."/>
            <person name="Duerre P."/>
            <person name="Daniel R."/>
        </authorList>
    </citation>
    <scope>NUCLEOTIDE SEQUENCE [LARGE SCALE GENOMIC DNA]</scope>
    <source>
        <strain evidence="6 7">DSM 2619</strain>
    </source>
</reference>
<evidence type="ECO:0000256" key="1">
    <source>
        <dbReference type="ARBA" id="ARBA00022490"/>
    </source>
</evidence>
<name>A0A1S8TWZ3_9CLOT</name>
<evidence type="ECO:0000256" key="2">
    <source>
        <dbReference type="ARBA" id="ARBA00023235"/>
    </source>
</evidence>
<evidence type="ECO:0000313" key="6">
    <source>
        <dbReference type="EMBL" id="OOM82241.1"/>
    </source>
</evidence>
<keyword evidence="1" id="KW-0963">Cytoplasm</keyword>
<dbReference type="NCBIfam" id="TIGR02625">
    <property type="entry name" value="YiiL_rotase"/>
    <property type="match status" value="1"/>
</dbReference>
<proteinExistence type="inferred from homology"/>
<dbReference type="HAMAP" id="MF_01663">
    <property type="entry name" value="L_rham_rotase"/>
    <property type="match status" value="1"/>
</dbReference>
<evidence type="ECO:0000256" key="3">
    <source>
        <dbReference type="ARBA" id="ARBA00023277"/>
    </source>
</evidence>
<keyword evidence="2 6" id="KW-0413">Isomerase</keyword>
<keyword evidence="4" id="KW-0684">Rhamnose metabolism</keyword>
<protein>
    <recommendedName>
        <fullName evidence="5">L-rhamnose mutarotase</fullName>
        <ecNumber evidence="5">5.1.3.32</ecNumber>
    </recommendedName>
</protein>
<accession>A0A1S8TWZ3</accession>
<dbReference type="PANTHER" id="PTHR34389">
    <property type="entry name" value="L-RHAMNOSE MUTAROTASE"/>
    <property type="match status" value="1"/>
</dbReference>
<organism evidence="6 7">
    <name type="scientific">Clostridium puniceum</name>
    <dbReference type="NCBI Taxonomy" id="29367"/>
    <lineage>
        <taxon>Bacteria</taxon>
        <taxon>Bacillati</taxon>
        <taxon>Bacillota</taxon>
        <taxon>Clostridia</taxon>
        <taxon>Eubacteriales</taxon>
        <taxon>Clostridiaceae</taxon>
        <taxon>Clostridium</taxon>
    </lineage>
</organism>
<evidence type="ECO:0000256" key="5">
    <source>
        <dbReference type="NCBIfam" id="TIGR02625"/>
    </source>
</evidence>